<reference evidence="2" key="1">
    <citation type="journal article" date="2019" name="Int. J. Syst. Evol. Microbiol.">
        <title>The Global Catalogue of Microorganisms (GCM) 10K type strain sequencing project: providing services to taxonomists for standard genome sequencing and annotation.</title>
        <authorList>
            <consortium name="The Broad Institute Genomics Platform"/>
            <consortium name="The Broad Institute Genome Sequencing Center for Infectious Disease"/>
            <person name="Wu L."/>
            <person name="Ma J."/>
        </authorList>
    </citation>
    <scope>NUCLEOTIDE SEQUENCE [LARGE SCALE GENOMIC DNA]</scope>
    <source>
        <strain evidence="2">CGMCC 1.15928</strain>
    </source>
</reference>
<dbReference type="Gene3D" id="2.40.70.10">
    <property type="entry name" value="Acid Proteases"/>
    <property type="match status" value="1"/>
</dbReference>
<dbReference type="SUPFAM" id="SSF50630">
    <property type="entry name" value="Acid proteases"/>
    <property type="match status" value="1"/>
</dbReference>
<accession>A0ABQ1K0B4</accession>
<dbReference type="CDD" id="cd05483">
    <property type="entry name" value="retropepsin_like_bacteria"/>
    <property type="match status" value="1"/>
</dbReference>
<dbReference type="InterPro" id="IPR021109">
    <property type="entry name" value="Peptidase_aspartic_dom_sf"/>
</dbReference>
<comment type="caution">
    <text evidence="1">The sequence shown here is derived from an EMBL/GenBank/DDBJ whole genome shotgun (WGS) entry which is preliminary data.</text>
</comment>
<dbReference type="InterPro" id="IPR011969">
    <property type="entry name" value="Clan_AA_Asp_peptidase_C"/>
</dbReference>
<keyword evidence="2" id="KW-1185">Reference proteome</keyword>
<dbReference type="EMBL" id="BMKF01000003">
    <property type="protein sequence ID" value="GGB80266.1"/>
    <property type="molecule type" value="Genomic_DNA"/>
</dbReference>
<organism evidence="1 2">
    <name type="scientific">Henriciella pelagia</name>
    <dbReference type="NCBI Taxonomy" id="1977912"/>
    <lineage>
        <taxon>Bacteria</taxon>
        <taxon>Pseudomonadati</taxon>
        <taxon>Pseudomonadota</taxon>
        <taxon>Alphaproteobacteria</taxon>
        <taxon>Hyphomonadales</taxon>
        <taxon>Hyphomonadaceae</taxon>
        <taxon>Henriciella</taxon>
    </lineage>
</organism>
<name>A0ABQ1K0B4_9PROT</name>
<evidence type="ECO:0000313" key="1">
    <source>
        <dbReference type="EMBL" id="GGB80266.1"/>
    </source>
</evidence>
<evidence type="ECO:0008006" key="3">
    <source>
        <dbReference type="Google" id="ProtNLM"/>
    </source>
</evidence>
<dbReference type="RefSeq" id="WP_084394362.1">
    <property type="nucleotide sequence ID" value="NZ_BMKF01000003.1"/>
</dbReference>
<dbReference type="NCBIfam" id="TIGR02281">
    <property type="entry name" value="clan_AA_DTGA"/>
    <property type="match status" value="1"/>
</dbReference>
<dbReference type="Proteomes" id="UP000628854">
    <property type="component" value="Unassembled WGS sequence"/>
</dbReference>
<dbReference type="Pfam" id="PF13975">
    <property type="entry name" value="gag-asp_proteas"/>
    <property type="match status" value="1"/>
</dbReference>
<gene>
    <name evidence="1" type="ORF">GCM10011503_31270</name>
</gene>
<sequence length="176" mass="19403">MSTRVFSLLTSAGVIATAIAVLIVPRLEDVPQDETVQPVASVNTVQPDKADGLRRSAVLAIRSDGHYWARTLVNRKASVDFMVDTGASTVAITQDDARKMGLRPDDLTYDARIRTAGGETFGAYVTIESMKIGTVEVKDVQGIVMKEELTQSLLGMSFLRELYSYEFRGDRMIIRQ</sequence>
<protein>
    <recommendedName>
        <fullName evidence="3">TIGR02281 family clan AA aspartic protease</fullName>
    </recommendedName>
</protein>
<proteinExistence type="predicted"/>
<dbReference type="InterPro" id="IPR034122">
    <property type="entry name" value="Retropepsin-like_bacterial"/>
</dbReference>
<evidence type="ECO:0000313" key="2">
    <source>
        <dbReference type="Proteomes" id="UP000628854"/>
    </source>
</evidence>